<keyword evidence="3" id="KW-1185">Reference proteome</keyword>
<dbReference type="eggNOG" id="COG4731">
    <property type="taxonomic scope" value="Bacteria"/>
</dbReference>
<dbReference type="STRING" id="1280950.HJO_02485"/>
<dbReference type="AlphaFoldDB" id="A0A059FU25"/>
<dbReference type="OrthoDB" id="6086999at2"/>
<dbReference type="Proteomes" id="UP000025171">
    <property type="component" value="Unassembled WGS sequence"/>
</dbReference>
<dbReference type="Pfam" id="PF19630">
    <property type="entry name" value="DUF6134"/>
    <property type="match status" value="1"/>
</dbReference>
<name>A0A059FU25_9PROT</name>
<evidence type="ECO:0000313" key="3">
    <source>
        <dbReference type="Proteomes" id="UP000025171"/>
    </source>
</evidence>
<evidence type="ECO:0000256" key="1">
    <source>
        <dbReference type="SAM" id="SignalP"/>
    </source>
</evidence>
<reference evidence="2 3" key="1">
    <citation type="journal article" date="2014" name="Antonie Van Leeuwenhoek">
        <title>Hyphomonas beringensis sp. nov. and Hyphomonas chukchiensis sp. nov., isolated from surface seawater of the Bering Sea and Chukchi Sea.</title>
        <authorList>
            <person name="Li C."/>
            <person name="Lai Q."/>
            <person name="Li G."/>
            <person name="Dong C."/>
            <person name="Wang J."/>
            <person name="Liao Y."/>
            <person name="Shao Z."/>
        </authorList>
    </citation>
    <scope>NUCLEOTIDE SEQUENCE [LARGE SCALE GENOMIC DNA]</scope>
    <source>
        <strain evidence="2 3">MHS-2</strain>
    </source>
</reference>
<dbReference type="InterPro" id="IPR045767">
    <property type="entry name" value="DUF6134"/>
</dbReference>
<dbReference type="RefSeq" id="WP_035613184.1">
    <property type="nucleotide sequence ID" value="NZ_ARYK01000001.1"/>
</dbReference>
<sequence>MTRIAPLAMALLLLAGPAIADDSAPPEIASVQSDFAWTPKDGDEIAFDVLRKGKPFGSHSVTFKVAPDGTLTATTDVRLKAGLGPITLFHYALDASETWKDGALVALKGAVDDDGKDGSVTARADGEALAVAGTEYSGQVSRDILPASHWNVAQTRATELLSTEDGEIIKVKVSDKGQDTVMVAGKRVEATRYLMDSDIDVDLWYDAEGRWVKLAFVARGQQIDYVLARPY</sequence>
<feature type="chain" id="PRO_5001577701" description="Lipoprotein" evidence="1">
    <location>
        <begin position="21"/>
        <end position="231"/>
    </location>
</feature>
<organism evidence="2 3">
    <name type="scientific">Hyphomonas johnsonii MHS-2</name>
    <dbReference type="NCBI Taxonomy" id="1280950"/>
    <lineage>
        <taxon>Bacteria</taxon>
        <taxon>Pseudomonadati</taxon>
        <taxon>Pseudomonadota</taxon>
        <taxon>Alphaproteobacteria</taxon>
        <taxon>Hyphomonadales</taxon>
        <taxon>Hyphomonadaceae</taxon>
        <taxon>Hyphomonas</taxon>
    </lineage>
</organism>
<comment type="caution">
    <text evidence="2">The sequence shown here is derived from an EMBL/GenBank/DDBJ whole genome shotgun (WGS) entry which is preliminary data.</text>
</comment>
<proteinExistence type="predicted"/>
<dbReference type="EMBL" id="ARYK01000001">
    <property type="protein sequence ID" value="KCZ94205.1"/>
    <property type="molecule type" value="Genomic_DNA"/>
</dbReference>
<evidence type="ECO:0008006" key="4">
    <source>
        <dbReference type="Google" id="ProtNLM"/>
    </source>
</evidence>
<gene>
    <name evidence="2" type="ORF">HJO_02485</name>
</gene>
<feature type="signal peptide" evidence="1">
    <location>
        <begin position="1"/>
        <end position="20"/>
    </location>
</feature>
<protein>
    <recommendedName>
        <fullName evidence="4">Lipoprotein</fullName>
    </recommendedName>
</protein>
<keyword evidence="1" id="KW-0732">Signal</keyword>
<evidence type="ECO:0000313" key="2">
    <source>
        <dbReference type="EMBL" id="KCZ94205.1"/>
    </source>
</evidence>
<accession>A0A059FU25</accession>
<dbReference type="PATRIC" id="fig|1280950.3.peg.506"/>